<feature type="transmembrane region" description="Helical" evidence="1">
    <location>
        <begin position="44"/>
        <end position="68"/>
    </location>
</feature>
<dbReference type="Proteomes" id="UP001301958">
    <property type="component" value="Unassembled WGS sequence"/>
</dbReference>
<reference evidence="2" key="1">
    <citation type="journal article" date="2023" name="Mol. Phylogenet. Evol.">
        <title>Genome-scale phylogeny and comparative genomics of the fungal order Sordariales.</title>
        <authorList>
            <person name="Hensen N."/>
            <person name="Bonometti L."/>
            <person name="Westerberg I."/>
            <person name="Brannstrom I.O."/>
            <person name="Guillou S."/>
            <person name="Cros-Aarteil S."/>
            <person name="Calhoun S."/>
            <person name="Haridas S."/>
            <person name="Kuo A."/>
            <person name="Mondo S."/>
            <person name="Pangilinan J."/>
            <person name="Riley R."/>
            <person name="LaButti K."/>
            <person name="Andreopoulos B."/>
            <person name="Lipzen A."/>
            <person name="Chen C."/>
            <person name="Yan M."/>
            <person name="Daum C."/>
            <person name="Ng V."/>
            <person name="Clum A."/>
            <person name="Steindorff A."/>
            <person name="Ohm R.A."/>
            <person name="Martin F."/>
            <person name="Silar P."/>
            <person name="Natvig D.O."/>
            <person name="Lalanne C."/>
            <person name="Gautier V."/>
            <person name="Ament-Velasquez S.L."/>
            <person name="Kruys A."/>
            <person name="Hutchinson M.I."/>
            <person name="Powell A.J."/>
            <person name="Barry K."/>
            <person name="Miller A.N."/>
            <person name="Grigoriev I.V."/>
            <person name="Debuchy R."/>
            <person name="Gladieux P."/>
            <person name="Hiltunen Thoren M."/>
            <person name="Johannesson H."/>
        </authorList>
    </citation>
    <scope>NUCLEOTIDE SEQUENCE</scope>
    <source>
        <strain evidence="2">CBS 990.96</strain>
    </source>
</reference>
<protein>
    <recommendedName>
        <fullName evidence="4">EXPERA domain-containing protein</fullName>
    </recommendedName>
</protein>
<gene>
    <name evidence="2" type="ORF">QBC38DRAFT_492478</name>
</gene>
<dbReference type="EMBL" id="MU865569">
    <property type="protein sequence ID" value="KAK4221237.1"/>
    <property type="molecule type" value="Genomic_DNA"/>
</dbReference>
<evidence type="ECO:0000313" key="2">
    <source>
        <dbReference type="EMBL" id="KAK4221237.1"/>
    </source>
</evidence>
<keyword evidence="1" id="KW-1133">Transmembrane helix</keyword>
<evidence type="ECO:0000313" key="3">
    <source>
        <dbReference type="Proteomes" id="UP001301958"/>
    </source>
</evidence>
<feature type="transmembrane region" description="Helical" evidence="1">
    <location>
        <begin position="80"/>
        <end position="99"/>
    </location>
</feature>
<feature type="transmembrane region" description="Helical" evidence="1">
    <location>
        <begin position="128"/>
        <end position="155"/>
    </location>
</feature>
<keyword evidence="1" id="KW-0812">Transmembrane</keyword>
<name>A0AAN6YR21_9PEZI</name>
<organism evidence="2 3">
    <name type="scientific">Podospora fimiseda</name>
    <dbReference type="NCBI Taxonomy" id="252190"/>
    <lineage>
        <taxon>Eukaryota</taxon>
        <taxon>Fungi</taxon>
        <taxon>Dikarya</taxon>
        <taxon>Ascomycota</taxon>
        <taxon>Pezizomycotina</taxon>
        <taxon>Sordariomycetes</taxon>
        <taxon>Sordariomycetidae</taxon>
        <taxon>Sordariales</taxon>
        <taxon>Podosporaceae</taxon>
        <taxon>Podospora</taxon>
    </lineage>
</organism>
<keyword evidence="1" id="KW-0472">Membrane</keyword>
<comment type="caution">
    <text evidence="2">The sequence shown here is derived from an EMBL/GenBank/DDBJ whole genome shotgun (WGS) entry which is preliminary data.</text>
</comment>
<proteinExistence type="predicted"/>
<evidence type="ECO:0000256" key="1">
    <source>
        <dbReference type="SAM" id="Phobius"/>
    </source>
</evidence>
<accession>A0AAN6YR21</accession>
<reference evidence="2" key="2">
    <citation type="submission" date="2023-05" db="EMBL/GenBank/DDBJ databases">
        <authorList>
            <consortium name="Lawrence Berkeley National Laboratory"/>
            <person name="Steindorff A."/>
            <person name="Hensen N."/>
            <person name="Bonometti L."/>
            <person name="Westerberg I."/>
            <person name="Brannstrom I.O."/>
            <person name="Guillou S."/>
            <person name="Cros-Aarteil S."/>
            <person name="Calhoun S."/>
            <person name="Haridas S."/>
            <person name="Kuo A."/>
            <person name="Mondo S."/>
            <person name="Pangilinan J."/>
            <person name="Riley R."/>
            <person name="Labutti K."/>
            <person name="Andreopoulos B."/>
            <person name="Lipzen A."/>
            <person name="Chen C."/>
            <person name="Yanf M."/>
            <person name="Daum C."/>
            <person name="Ng V."/>
            <person name="Clum A."/>
            <person name="Ohm R."/>
            <person name="Martin F."/>
            <person name="Silar P."/>
            <person name="Natvig D."/>
            <person name="Lalanne C."/>
            <person name="Gautier V."/>
            <person name="Ament-Velasquez S.L."/>
            <person name="Kruys A."/>
            <person name="Hutchinson M.I."/>
            <person name="Powell A.J."/>
            <person name="Barry K."/>
            <person name="Miller A.N."/>
            <person name="Grigoriev I.V."/>
            <person name="Debuchy R."/>
            <person name="Gladieux P."/>
            <person name="Thoren M.H."/>
            <person name="Johannesson H."/>
        </authorList>
    </citation>
    <scope>NUCLEOTIDE SEQUENCE</scope>
    <source>
        <strain evidence="2">CBS 990.96</strain>
    </source>
</reference>
<dbReference type="AlphaFoldDB" id="A0AAN6YR21"/>
<keyword evidence="3" id="KW-1185">Reference proteome</keyword>
<sequence length="157" mass="17826">MMPVVAIVHYCHQVLTNMPYIPPPPAADQSRRHYSTLTLGQLQFMAALEAPLTICENFIAWAGILFALAARNRAVRRMTAVLVVALLCFASEGMHVFIFESKTDWVNDADSRFYSLLLRPFLFHVLPAFQFLAVLKFLTVVVYIFEVIFFLSVVIRG</sequence>
<evidence type="ECO:0008006" key="4">
    <source>
        <dbReference type="Google" id="ProtNLM"/>
    </source>
</evidence>